<dbReference type="SUPFAM" id="SSF54928">
    <property type="entry name" value="RNA-binding domain, RBD"/>
    <property type="match status" value="1"/>
</dbReference>
<dbReference type="PANTHER" id="PTHR13952:SF6">
    <property type="entry name" value="U11_U12 SMALL NUCLEAR RIBONUCLEOPROTEIN 35 KDA PROTEIN"/>
    <property type="match status" value="1"/>
</dbReference>
<dbReference type="AlphaFoldDB" id="A0A0L7QTJ9"/>
<organism evidence="8 9">
    <name type="scientific">Habropoda laboriosa</name>
    <dbReference type="NCBI Taxonomy" id="597456"/>
    <lineage>
        <taxon>Eukaryota</taxon>
        <taxon>Metazoa</taxon>
        <taxon>Ecdysozoa</taxon>
        <taxon>Arthropoda</taxon>
        <taxon>Hexapoda</taxon>
        <taxon>Insecta</taxon>
        <taxon>Pterygota</taxon>
        <taxon>Neoptera</taxon>
        <taxon>Endopterygota</taxon>
        <taxon>Hymenoptera</taxon>
        <taxon>Apocrita</taxon>
        <taxon>Aculeata</taxon>
        <taxon>Apoidea</taxon>
        <taxon>Anthophila</taxon>
        <taxon>Apidae</taxon>
        <taxon>Habropoda</taxon>
    </lineage>
</organism>
<dbReference type="Pfam" id="PF00076">
    <property type="entry name" value="RRM_1"/>
    <property type="match status" value="1"/>
</dbReference>
<evidence type="ECO:0000256" key="5">
    <source>
        <dbReference type="ARBA" id="ARBA00031739"/>
    </source>
</evidence>
<evidence type="ECO:0000259" key="7">
    <source>
        <dbReference type="PROSITE" id="PS50102"/>
    </source>
</evidence>
<dbReference type="InterPro" id="IPR000504">
    <property type="entry name" value="RRM_dom"/>
</dbReference>
<keyword evidence="8" id="KW-0687">Ribonucleoprotein</keyword>
<name>A0A0L7QTJ9_9HYME</name>
<dbReference type="FunFam" id="3.30.70.330:FF:000132">
    <property type="entry name" value="Small nuclear ribonucleoprotein U11/U12 subunit 35"/>
    <property type="match status" value="1"/>
</dbReference>
<sequence length="209" mass="24372">ADVLQSWSPYAKEYDPLKAGSIDGTDTEPHDKAISRAMQAHYEPPHGIKSKPERTLFVARFGPKITKHELKEFFSRYGDVVSARVIVDIVTGLSQGYGFVEMRSEDEARRAVRRCVDVTLRGYQIFVDYECGRTLKGWKPRRVGGGFGGKKGSGQLRFGGRDRPFKKPIIPNIIRSHHHHQEHHQEHHHQEYYHQEYQYEEHHHHHRHH</sequence>
<dbReference type="GO" id="GO:0000398">
    <property type="term" value="P:mRNA splicing, via spliceosome"/>
    <property type="evidence" value="ECO:0007669"/>
    <property type="project" value="TreeGrafter"/>
</dbReference>
<gene>
    <name evidence="8" type="ORF">WH47_06207</name>
</gene>
<dbReference type="GO" id="GO:0071011">
    <property type="term" value="C:precatalytic spliceosome"/>
    <property type="evidence" value="ECO:0007669"/>
    <property type="project" value="TreeGrafter"/>
</dbReference>
<dbReference type="GO" id="GO:0003729">
    <property type="term" value="F:mRNA binding"/>
    <property type="evidence" value="ECO:0007669"/>
    <property type="project" value="TreeGrafter"/>
</dbReference>
<evidence type="ECO:0000256" key="4">
    <source>
        <dbReference type="ARBA" id="ARBA00023242"/>
    </source>
</evidence>
<feature type="domain" description="RRM" evidence="7">
    <location>
        <begin position="54"/>
        <end position="136"/>
    </location>
</feature>
<reference evidence="8 9" key="1">
    <citation type="submission" date="2015-07" db="EMBL/GenBank/DDBJ databases">
        <title>The genome of Habropoda laboriosa.</title>
        <authorList>
            <person name="Pan H."/>
            <person name="Kapheim K."/>
        </authorList>
    </citation>
    <scope>NUCLEOTIDE SEQUENCE [LARGE SCALE GENOMIC DNA]</scope>
    <source>
        <strain evidence="8">0110345459</strain>
    </source>
</reference>
<dbReference type="SMART" id="SM00360">
    <property type="entry name" value="RRM"/>
    <property type="match status" value="1"/>
</dbReference>
<evidence type="ECO:0000256" key="6">
    <source>
        <dbReference type="PROSITE-ProRule" id="PRU00176"/>
    </source>
</evidence>
<dbReference type="STRING" id="597456.A0A0L7QTJ9"/>
<evidence type="ECO:0000313" key="8">
    <source>
        <dbReference type="EMBL" id="KOC61950.1"/>
    </source>
</evidence>
<keyword evidence="3 6" id="KW-0694">RNA-binding</keyword>
<dbReference type="PANTHER" id="PTHR13952">
    <property type="entry name" value="U1 SMALL NUCLEAR RIBONUCLEOPROTEIN 70 KD"/>
    <property type="match status" value="1"/>
</dbReference>
<dbReference type="PROSITE" id="PS50102">
    <property type="entry name" value="RRM"/>
    <property type="match status" value="1"/>
</dbReference>
<accession>A0A0L7QTJ9</accession>
<dbReference type="EMBL" id="KQ414742">
    <property type="protein sequence ID" value="KOC61950.1"/>
    <property type="molecule type" value="Genomic_DNA"/>
</dbReference>
<evidence type="ECO:0000256" key="3">
    <source>
        <dbReference type="ARBA" id="ARBA00022884"/>
    </source>
</evidence>
<comment type="subcellular location">
    <subcellularLocation>
        <location evidence="1">Nucleus</location>
    </subcellularLocation>
</comment>
<evidence type="ECO:0000313" key="9">
    <source>
        <dbReference type="Proteomes" id="UP000053825"/>
    </source>
</evidence>
<dbReference type="InterPro" id="IPR012677">
    <property type="entry name" value="Nucleotide-bd_a/b_plait_sf"/>
</dbReference>
<dbReference type="Proteomes" id="UP000053825">
    <property type="component" value="Unassembled WGS sequence"/>
</dbReference>
<evidence type="ECO:0000256" key="2">
    <source>
        <dbReference type="ARBA" id="ARBA00021080"/>
    </source>
</evidence>
<keyword evidence="9" id="KW-1185">Reference proteome</keyword>
<dbReference type="OrthoDB" id="6159137at2759"/>
<evidence type="ECO:0000256" key="1">
    <source>
        <dbReference type="ARBA" id="ARBA00004123"/>
    </source>
</evidence>
<proteinExistence type="predicted"/>
<feature type="non-terminal residue" evidence="8">
    <location>
        <position position="1"/>
    </location>
</feature>
<dbReference type="InterPro" id="IPR051183">
    <property type="entry name" value="U1_U11-U12_snRNP_70-35kDa"/>
</dbReference>
<dbReference type="Gene3D" id="3.30.70.330">
    <property type="match status" value="1"/>
</dbReference>
<protein>
    <recommendedName>
        <fullName evidence="2">U11/U12 small nuclear ribonucleoprotein 35 kDa protein</fullName>
    </recommendedName>
    <alternativeName>
        <fullName evidence="5">U1 snRNP-binding protein homolog</fullName>
    </alternativeName>
</protein>
<dbReference type="GO" id="GO:0017069">
    <property type="term" value="F:snRNA binding"/>
    <property type="evidence" value="ECO:0007669"/>
    <property type="project" value="TreeGrafter"/>
</dbReference>
<dbReference type="InterPro" id="IPR035979">
    <property type="entry name" value="RBD_domain_sf"/>
</dbReference>
<keyword evidence="4" id="KW-0539">Nucleus</keyword>